<dbReference type="Gene3D" id="3.40.50.720">
    <property type="entry name" value="NAD(P)-binding Rossmann-like Domain"/>
    <property type="match status" value="1"/>
</dbReference>
<dbReference type="PANTHER" id="PTHR43677">
    <property type="entry name" value="SHORT-CHAIN DEHYDROGENASE/REDUCTASE"/>
    <property type="match status" value="1"/>
</dbReference>
<dbReference type="EMBL" id="JABCKY010000004">
    <property type="protein sequence ID" value="NMT64569.1"/>
    <property type="molecule type" value="Genomic_DNA"/>
</dbReference>
<dbReference type="InterPro" id="IPR013154">
    <property type="entry name" value="ADH-like_N"/>
</dbReference>
<dbReference type="InterPro" id="IPR051397">
    <property type="entry name" value="Zn-ADH-like_protein"/>
</dbReference>
<dbReference type="SUPFAM" id="SSF51735">
    <property type="entry name" value="NAD(P)-binding Rossmann-fold domains"/>
    <property type="match status" value="1"/>
</dbReference>
<keyword evidence="3" id="KW-1185">Reference proteome</keyword>
<dbReference type="SMART" id="SM00829">
    <property type="entry name" value="PKS_ER"/>
    <property type="match status" value="1"/>
</dbReference>
<evidence type="ECO:0000313" key="2">
    <source>
        <dbReference type="EMBL" id="NMT64569.1"/>
    </source>
</evidence>
<proteinExistence type="predicted"/>
<dbReference type="InterPro" id="IPR020843">
    <property type="entry name" value="ER"/>
</dbReference>
<sequence>MRAILCKEYGPADKLVIEDVPSPVVKGHGVKVRVRAAGLNFPDTLIIEGKYQLKPAMPFAPGGEMAGEVIETGEKVTRFKPGDRVAGLTGYGAFAEEVVVPEQNILPIPESMSDEKAAAFSMVYGTSYYALKQRANIQPGETLLVLGASGGVGLATVELGKAMGAHVIAAASTAGKLAVAREAGADELINYAEEPLKDAVKRLTKSKGVDVIYDPVGGEFTEQALRAMAWNGRHLIIGFASGDIPRIPANLTLLKGCSVVGVFWGSFTQREPQTSAQNMMELLKLFADGKIDPRISEVYEFEDYEKALGALTGRTATGKIVLKVGS</sequence>
<dbReference type="Gene3D" id="3.90.180.10">
    <property type="entry name" value="Medium-chain alcohol dehydrogenases, catalytic domain"/>
    <property type="match status" value="1"/>
</dbReference>
<feature type="domain" description="Enoyl reductase (ER)" evidence="1">
    <location>
        <begin position="10"/>
        <end position="322"/>
    </location>
</feature>
<dbReference type="InterPro" id="IPR036291">
    <property type="entry name" value="NAD(P)-bd_dom_sf"/>
</dbReference>
<dbReference type="AlphaFoldDB" id="A0A7Y0WT59"/>
<dbReference type="RefSeq" id="WP_135953172.1">
    <property type="nucleotide sequence ID" value="NZ_JABCKY010000004.1"/>
</dbReference>
<organism evidence="2 3">
    <name type="scientific">Marinobacter orientalis</name>
    <dbReference type="NCBI Taxonomy" id="1928859"/>
    <lineage>
        <taxon>Bacteria</taxon>
        <taxon>Pseudomonadati</taxon>
        <taxon>Pseudomonadota</taxon>
        <taxon>Gammaproteobacteria</taxon>
        <taxon>Pseudomonadales</taxon>
        <taxon>Marinobacteraceae</taxon>
        <taxon>Marinobacter</taxon>
    </lineage>
</organism>
<name>A0A7Y0WT59_9GAMM</name>
<dbReference type="InterPro" id="IPR011032">
    <property type="entry name" value="GroES-like_sf"/>
</dbReference>
<dbReference type="GO" id="GO:0016491">
    <property type="term" value="F:oxidoreductase activity"/>
    <property type="evidence" value="ECO:0007669"/>
    <property type="project" value="InterPro"/>
</dbReference>
<accession>A0A7Y0WT59</accession>
<dbReference type="CDD" id="cd08241">
    <property type="entry name" value="QOR1"/>
    <property type="match status" value="1"/>
</dbReference>
<dbReference type="Proteomes" id="UP000567186">
    <property type="component" value="Unassembled WGS sequence"/>
</dbReference>
<evidence type="ECO:0000259" key="1">
    <source>
        <dbReference type="SMART" id="SM00829"/>
    </source>
</evidence>
<dbReference type="Pfam" id="PF00107">
    <property type="entry name" value="ADH_zinc_N"/>
    <property type="match status" value="1"/>
</dbReference>
<dbReference type="SUPFAM" id="SSF50129">
    <property type="entry name" value="GroES-like"/>
    <property type="match status" value="1"/>
</dbReference>
<comment type="caution">
    <text evidence="2">The sequence shown here is derived from an EMBL/GenBank/DDBJ whole genome shotgun (WGS) entry which is preliminary data.</text>
</comment>
<evidence type="ECO:0000313" key="3">
    <source>
        <dbReference type="Proteomes" id="UP000567186"/>
    </source>
</evidence>
<dbReference type="OrthoDB" id="4190732at2"/>
<dbReference type="Pfam" id="PF08240">
    <property type="entry name" value="ADH_N"/>
    <property type="match status" value="1"/>
</dbReference>
<reference evidence="2 3" key="1">
    <citation type="submission" date="2020-04" db="EMBL/GenBank/DDBJ databases">
        <title>Marinobacter oceani sp. nov., isolated from marine solar saltern.</title>
        <authorList>
            <person name="Chen X.-Y."/>
        </authorList>
    </citation>
    <scope>NUCLEOTIDE SEQUENCE [LARGE SCALE GENOMIC DNA]</scope>
    <source>
        <strain evidence="2 3">W62</strain>
    </source>
</reference>
<gene>
    <name evidence="2" type="ORF">HIU99_13295</name>
</gene>
<dbReference type="InterPro" id="IPR013149">
    <property type="entry name" value="ADH-like_C"/>
</dbReference>
<dbReference type="PANTHER" id="PTHR43677:SF4">
    <property type="entry name" value="QUINONE OXIDOREDUCTASE-LIKE PROTEIN 2"/>
    <property type="match status" value="1"/>
</dbReference>
<protein>
    <submittedName>
        <fullName evidence="2">NADPH:quinone oxidoreductase family protein</fullName>
    </submittedName>
</protein>